<gene>
    <name evidence="10" type="primary">rnfD</name>
    <name evidence="11" type="ORF">J2S72_001460</name>
</gene>
<keyword evidence="2 10" id="KW-0597">Phosphoprotein</keyword>
<evidence type="ECO:0000256" key="5">
    <source>
        <dbReference type="ARBA" id="ARBA00022692"/>
    </source>
</evidence>
<dbReference type="PANTHER" id="PTHR30578">
    <property type="entry name" value="ELECTRON TRANSPORT COMPLEX PROTEIN RNFD"/>
    <property type="match status" value="1"/>
</dbReference>
<dbReference type="InterPro" id="IPR004338">
    <property type="entry name" value="NqrB/RnfD"/>
</dbReference>
<keyword evidence="5 10" id="KW-0812">Transmembrane</keyword>
<dbReference type="PANTHER" id="PTHR30578:SF0">
    <property type="entry name" value="ION-TRANSLOCATING OXIDOREDUCTASE COMPLEX SUBUNIT D"/>
    <property type="match status" value="1"/>
</dbReference>
<dbReference type="Pfam" id="PF03116">
    <property type="entry name" value="NQR2_RnfD_RnfE"/>
    <property type="match status" value="1"/>
</dbReference>
<evidence type="ECO:0000256" key="4">
    <source>
        <dbReference type="ARBA" id="ARBA00022643"/>
    </source>
</evidence>
<keyword evidence="4 10" id="KW-0288">FMN</keyword>
<feature type="transmembrane region" description="Helical" evidence="10">
    <location>
        <begin position="189"/>
        <end position="212"/>
    </location>
</feature>
<accession>A0ABU0AYF1</accession>
<evidence type="ECO:0000256" key="6">
    <source>
        <dbReference type="ARBA" id="ARBA00022967"/>
    </source>
</evidence>
<feature type="transmembrane region" description="Helical" evidence="10">
    <location>
        <begin position="224"/>
        <end position="243"/>
    </location>
</feature>
<keyword evidence="6 10" id="KW-1278">Translocase</keyword>
<name>A0ABU0AYF1_9FIRM</name>
<comment type="caution">
    <text evidence="10">Lacks conserved residue(s) required for the propagation of feature annotation.</text>
</comment>
<feature type="modified residue" description="FMN phosphoryl threonine" evidence="10">
    <location>
        <position position="169"/>
    </location>
</feature>
<organism evidence="11 12">
    <name type="scientific">Peptoniphilus koenoeneniae</name>
    <dbReference type="NCBI Taxonomy" id="507751"/>
    <lineage>
        <taxon>Bacteria</taxon>
        <taxon>Bacillati</taxon>
        <taxon>Bacillota</taxon>
        <taxon>Tissierellia</taxon>
        <taxon>Tissierellales</taxon>
        <taxon>Peptoniphilaceae</taxon>
        <taxon>Peptoniphilus</taxon>
    </lineage>
</organism>
<keyword evidence="3 10" id="KW-0285">Flavoprotein</keyword>
<dbReference type="EMBL" id="JAUSTN010000007">
    <property type="protein sequence ID" value="MDQ0275433.1"/>
    <property type="molecule type" value="Genomic_DNA"/>
</dbReference>
<evidence type="ECO:0000256" key="9">
    <source>
        <dbReference type="ARBA" id="ARBA00023136"/>
    </source>
</evidence>
<protein>
    <recommendedName>
        <fullName evidence="10">Ion-translocating oxidoreductase complex subunit D</fullName>
        <ecNumber evidence="10">7.-.-.-</ecNumber>
    </recommendedName>
    <alternativeName>
        <fullName evidence="10">Rnf electron transport complex subunit D</fullName>
    </alternativeName>
</protein>
<keyword evidence="7 10" id="KW-0249">Electron transport</keyword>
<feature type="transmembrane region" description="Helical" evidence="10">
    <location>
        <begin position="55"/>
        <end position="73"/>
    </location>
</feature>
<evidence type="ECO:0000256" key="2">
    <source>
        <dbReference type="ARBA" id="ARBA00022553"/>
    </source>
</evidence>
<comment type="subcellular location">
    <subcellularLocation>
        <location evidence="10">Cell membrane</location>
        <topology evidence="10">Multi-pass membrane protein</topology>
    </subcellularLocation>
</comment>
<keyword evidence="9 10" id="KW-0472">Membrane</keyword>
<dbReference type="HAMAP" id="MF_00462">
    <property type="entry name" value="RsxD_RnfD"/>
    <property type="match status" value="1"/>
</dbReference>
<sequence>MENIKTNSLKGNDFYVSLAPHIRSKDTVTKIMLDVIIALIPALIGSVYFMGIRALWMTLICVVSCVCAEYIIQRILKKPVQIRDLSAVVTGILIAFNLPIKFPFWMAIFGCFFTMIIVKECFGGIGQNFMNPALAARIVLMASWAKDMTSYIDYNSIASSTIDGVVQATPLQMIKAGTFEGLPPLQDMIIGRCYGVIGETSAILLAIGGIYLIIRGVISWKTPVVFIGTTIVFLFIFGVPANIIPYEVFGGGLFLGAFFMATDYASSPANGKGKLIFAFGCGLITALIRTKASLPEGVSYAICLMNVASPLIDRLTKTQAYGEAKK</sequence>
<keyword evidence="10" id="KW-1003">Cell membrane</keyword>
<dbReference type="InterPro" id="IPR011303">
    <property type="entry name" value="RnfD_bac"/>
</dbReference>
<feature type="transmembrane region" description="Helical" evidence="10">
    <location>
        <begin position="31"/>
        <end position="49"/>
    </location>
</feature>
<comment type="function">
    <text evidence="10">Part of a membrane-bound complex that couples electron transfer with translocation of ions across the membrane.</text>
</comment>
<dbReference type="RefSeq" id="WP_023055939.1">
    <property type="nucleotide sequence ID" value="NZ_JAUSTN010000007.1"/>
</dbReference>
<dbReference type="Proteomes" id="UP001236559">
    <property type="component" value="Unassembled WGS sequence"/>
</dbReference>
<dbReference type="NCBIfam" id="TIGR01946">
    <property type="entry name" value="rnfD"/>
    <property type="match status" value="1"/>
</dbReference>
<keyword evidence="1 10" id="KW-0813">Transport</keyword>
<evidence type="ECO:0000313" key="11">
    <source>
        <dbReference type="EMBL" id="MDQ0275433.1"/>
    </source>
</evidence>
<feature type="transmembrane region" description="Helical" evidence="10">
    <location>
        <begin position="80"/>
        <end position="98"/>
    </location>
</feature>
<evidence type="ECO:0000256" key="1">
    <source>
        <dbReference type="ARBA" id="ARBA00022448"/>
    </source>
</evidence>
<keyword evidence="12" id="KW-1185">Reference proteome</keyword>
<comment type="subunit">
    <text evidence="10">The complex is composed of six subunits: RnfA, RnfB, RnfC, RnfD, RnfE and RnfG.</text>
</comment>
<evidence type="ECO:0000313" key="12">
    <source>
        <dbReference type="Proteomes" id="UP001236559"/>
    </source>
</evidence>
<evidence type="ECO:0000256" key="3">
    <source>
        <dbReference type="ARBA" id="ARBA00022630"/>
    </source>
</evidence>
<proteinExistence type="inferred from homology"/>
<comment type="similarity">
    <text evidence="10">Belongs to the NqrB/RnfD family.</text>
</comment>
<evidence type="ECO:0000256" key="7">
    <source>
        <dbReference type="ARBA" id="ARBA00022982"/>
    </source>
</evidence>
<reference evidence="11 12" key="1">
    <citation type="submission" date="2023-07" db="EMBL/GenBank/DDBJ databases">
        <title>Genomic Encyclopedia of Type Strains, Phase IV (KMG-IV): sequencing the most valuable type-strain genomes for metagenomic binning, comparative biology and taxonomic classification.</title>
        <authorList>
            <person name="Goeker M."/>
        </authorList>
    </citation>
    <scope>NUCLEOTIDE SEQUENCE [LARGE SCALE GENOMIC DNA]</scope>
    <source>
        <strain evidence="11 12">DSM 22616</strain>
    </source>
</reference>
<dbReference type="EC" id="7.-.-.-" evidence="10"/>
<evidence type="ECO:0000256" key="8">
    <source>
        <dbReference type="ARBA" id="ARBA00022989"/>
    </source>
</evidence>
<comment type="cofactor">
    <cofactor evidence="10">
        <name>FMN</name>
        <dbReference type="ChEBI" id="CHEBI:58210"/>
    </cofactor>
</comment>
<keyword evidence="8 10" id="KW-1133">Transmembrane helix</keyword>
<evidence type="ECO:0000256" key="10">
    <source>
        <dbReference type="HAMAP-Rule" id="MF_00462"/>
    </source>
</evidence>
<comment type="caution">
    <text evidence="11">The sequence shown here is derived from an EMBL/GenBank/DDBJ whole genome shotgun (WGS) entry which is preliminary data.</text>
</comment>